<evidence type="ECO:0000259" key="3">
    <source>
        <dbReference type="Pfam" id="PF00582"/>
    </source>
</evidence>
<dbReference type="eggNOG" id="COG0589">
    <property type="taxonomic scope" value="Bacteria"/>
</dbReference>
<dbReference type="RefSeq" id="WP_015810221.1">
    <property type="nucleotide sequence ID" value="NC_013037.1"/>
</dbReference>
<dbReference type="Gene3D" id="3.40.50.620">
    <property type="entry name" value="HUPs"/>
    <property type="match status" value="2"/>
</dbReference>
<feature type="chain" id="PRO_5002969382" evidence="2">
    <location>
        <begin position="22"/>
        <end position="282"/>
    </location>
</feature>
<evidence type="ECO:0000313" key="4">
    <source>
        <dbReference type="EMBL" id="ACT91964.1"/>
    </source>
</evidence>
<dbReference type="InterPro" id="IPR014729">
    <property type="entry name" value="Rossmann-like_a/b/a_fold"/>
</dbReference>
<feature type="signal peptide" evidence="2">
    <location>
        <begin position="1"/>
        <end position="21"/>
    </location>
</feature>
<dbReference type="AlphaFoldDB" id="C6W1A7"/>
<dbReference type="InterPro" id="IPR006016">
    <property type="entry name" value="UspA"/>
</dbReference>
<evidence type="ECO:0000256" key="2">
    <source>
        <dbReference type="SAM" id="SignalP"/>
    </source>
</evidence>
<dbReference type="KEGG" id="dfe:Dfer_0702"/>
<reference evidence="4 5" key="1">
    <citation type="journal article" date="2009" name="Stand. Genomic Sci.">
        <title>Complete genome sequence of Dyadobacter fermentans type strain (NS114).</title>
        <authorList>
            <person name="Lang E."/>
            <person name="Lapidus A."/>
            <person name="Chertkov O."/>
            <person name="Brettin T."/>
            <person name="Detter J.C."/>
            <person name="Han C."/>
            <person name="Copeland A."/>
            <person name="Glavina Del Rio T."/>
            <person name="Nolan M."/>
            <person name="Chen F."/>
            <person name="Lucas S."/>
            <person name="Tice H."/>
            <person name="Cheng J.F."/>
            <person name="Land M."/>
            <person name="Hauser L."/>
            <person name="Chang Y.J."/>
            <person name="Jeffries C.D."/>
            <person name="Kopitz M."/>
            <person name="Bruce D."/>
            <person name="Goodwin L."/>
            <person name="Pitluck S."/>
            <person name="Ovchinnikova G."/>
            <person name="Pati A."/>
            <person name="Ivanova N."/>
            <person name="Mavrommatis K."/>
            <person name="Chen A."/>
            <person name="Palaniappan K."/>
            <person name="Chain P."/>
            <person name="Bristow J."/>
            <person name="Eisen J.A."/>
            <person name="Markowitz V."/>
            <person name="Hugenholtz P."/>
            <person name="Goker M."/>
            <person name="Rohde M."/>
            <person name="Kyrpides N.C."/>
            <person name="Klenk H.P."/>
        </authorList>
    </citation>
    <scope>NUCLEOTIDE SEQUENCE [LARGE SCALE GENOMIC DNA]</scope>
    <source>
        <strain evidence="5">ATCC 700827 / DSM 18053 / CIP 107007 / KCTC 52180 / NS114</strain>
    </source>
</reference>
<feature type="domain" description="UspA" evidence="3">
    <location>
        <begin position="1"/>
        <end position="144"/>
    </location>
</feature>
<dbReference type="STRING" id="471854.Dfer_0702"/>
<dbReference type="EMBL" id="CP001619">
    <property type="protein sequence ID" value="ACT91964.1"/>
    <property type="molecule type" value="Genomic_DNA"/>
</dbReference>
<dbReference type="PANTHER" id="PTHR46268:SF6">
    <property type="entry name" value="UNIVERSAL STRESS PROTEIN UP12"/>
    <property type="match status" value="1"/>
</dbReference>
<dbReference type="PANTHER" id="PTHR46268">
    <property type="entry name" value="STRESS RESPONSE PROTEIN NHAX"/>
    <property type="match status" value="1"/>
</dbReference>
<keyword evidence="2" id="KW-0732">Signal</keyword>
<gene>
    <name evidence="4" type="ordered locus">Dfer_0702</name>
</gene>
<evidence type="ECO:0000256" key="1">
    <source>
        <dbReference type="ARBA" id="ARBA00008791"/>
    </source>
</evidence>
<accession>C6W1A7</accession>
<sequence length="282" mass="30478">MKNILVPFDFSALAMHALGFAADIAAASGGQVVALYVLNVAPVFGANLDSHGYGNNTAAMRADPGREAAARFEKVRQQLKGNIRPGFRVERGLLHQAILRVIHETEADLVVMGTKGSSGLAELLVGSNTEKVIRTAPVPVITVHKALTVSSIRNIIIPTAADSGQQHLMRQIKALQAFFGARLHVLYVKTPDEKESDKALTDILESYAAVHQLSDYSTHVTHAPTEEKGVLKFSKRIPDSMIAMGTHGYTGITHLMLGSVAENVVNHTREAVWTYRLPGARS</sequence>
<dbReference type="Proteomes" id="UP000002011">
    <property type="component" value="Chromosome"/>
</dbReference>
<keyword evidence="5" id="KW-1185">Reference proteome</keyword>
<dbReference type="HOGENOM" id="CLU_049301_2_4_10"/>
<dbReference type="CDD" id="cd00293">
    <property type="entry name" value="USP-like"/>
    <property type="match status" value="2"/>
</dbReference>
<dbReference type="InterPro" id="IPR006015">
    <property type="entry name" value="Universal_stress_UspA"/>
</dbReference>
<feature type="domain" description="UspA" evidence="3">
    <location>
        <begin position="152"/>
        <end position="275"/>
    </location>
</feature>
<dbReference type="Pfam" id="PF00582">
    <property type="entry name" value="Usp"/>
    <property type="match status" value="2"/>
</dbReference>
<dbReference type="OrthoDB" id="1522603at2"/>
<protein>
    <submittedName>
        <fullName evidence="4">UspA domain protein</fullName>
    </submittedName>
</protein>
<evidence type="ECO:0000313" key="5">
    <source>
        <dbReference type="Proteomes" id="UP000002011"/>
    </source>
</evidence>
<proteinExistence type="inferred from homology"/>
<organism evidence="4 5">
    <name type="scientific">Dyadobacter fermentans (strain ATCC 700827 / DSM 18053 / CIP 107007 / KCTC 52180 / NS114)</name>
    <dbReference type="NCBI Taxonomy" id="471854"/>
    <lineage>
        <taxon>Bacteria</taxon>
        <taxon>Pseudomonadati</taxon>
        <taxon>Bacteroidota</taxon>
        <taxon>Cytophagia</taxon>
        <taxon>Cytophagales</taxon>
        <taxon>Spirosomataceae</taxon>
        <taxon>Dyadobacter</taxon>
    </lineage>
</organism>
<name>C6W1A7_DYAFD</name>
<dbReference type="SUPFAM" id="SSF52402">
    <property type="entry name" value="Adenine nucleotide alpha hydrolases-like"/>
    <property type="match status" value="2"/>
</dbReference>
<comment type="similarity">
    <text evidence="1">Belongs to the universal stress protein A family.</text>
</comment>
<dbReference type="PRINTS" id="PR01438">
    <property type="entry name" value="UNVRSLSTRESS"/>
</dbReference>